<protein>
    <submittedName>
        <fullName evidence="2">Uncharacterized protein</fullName>
    </submittedName>
</protein>
<accession>A0A086ZTM5</accession>
<dbReference type="Proteomes" id="UP000029072">
    <property type="component" value="Unassembled WGS sequence"/>
</dbReference>
<evidence type="ECO:0000313" key="3">
    <source>
        <dbReference type="Proteomes" id="UP000029072"/>
    </source>
</evidence>
<evidence type="ECO:0000313" key="2">
    <source>
        <dbReference type="EMBL" id="KFI49875.1"/>
    </source>
</evidence>
<name>A0A086ZTM5_9BIFI</name>
<comment type="caution">
    <text evidence="2">The sequence shown here is derived from an EMBL/GenBank/DDBJ whole genome shotgun (WGS) entry which is preliminary data.</text>
</comment>
<dbReference type="EMBL" id="JGYS01000033">
    <property type="protein sequence ID" value="KFI49875.1"/>
    <property type="molecule type" value="Genomic_DNA"/>
</dbReference>
<gene>
    <name evidence="2" type="ORF">BCAL_2390</name>
</gene>
<feature type="region of interest" description="Disordered" evidence="1">
    <location>
        <begin position="23"/>
        <end position="51"/>
    </location>
</feature>
<reference evidence="2 3" key="1">
    <citation type="submission" date="2014-03" db="EMBL/GenBank/DDBJ databases">
        <title>Genomics of Bifidobacteria.</title>
        <authorList>
            <person name="Ventura M."/>
            <person name="Milani C."/>
            <person name="Lugli G.A."/>
        </authorList>
    </citation>
    <scope>NUCLEOTIDE SEQUENCE [LARGE SCALE GENOMIC DNA]</scope>
    <source>
        <strain evidence="2 3">DSM 23973</strain>
    </source>
</reference>
<organism evidence="2 3">
    <name type="scientific">Bifidobacterium callitrichos DSM 23973</name>
    <dbReference type="NCBI Taxonomy" id="1437609"/>
    <lineage>
        <taxon>Bacteria</taxon>
        <taxon>Bacillati</taxon>
        <taxon>Actinomycetota</taxon>
        <taxon>Actinomycetes</taxon>
        <taxon>Bifidobacteriales</taxon>
        <taxon>Bifidobacteriaceae</taxon>
        <taxon>Bifidobacterium</taxon>
    </lineage>
</organism>
<sequence>MVFTTLDFAEAYLLKTEVRTSASMPDAYHGDDGWKSSDGPIASYQHHDDLR</sequence>
<proteinExistence type="predicted"/>
<dbReference type="AlphaFoldDB" id="A0A086ZTM5"/>
<evidence type="ECO:0000256" key="1">
    <source>
        <dbReference type="SAM" id="MobiDB-lite"/>
    </source>
</evidence>